<evidence type="ECO:0000313" key="3">
    <source>
        <dbReference type="EMBL" id="SMC83582.1"/>
    </source>
</evidence>
<dbReference type="PANTHER" id="PTHR21666">
    <property type="entry name" value="PEPTIDASE-RELATED"/>
    <property type="match status" value="1"/>
</dbReference>
<dbReference type="SUPFAM" id="SSF51261">
    <property type="entry name" value="Duplicated hybrid motif"/>
    <property type="match status" value="1"/>
</dbReference>
<dbReference type="Pfam" id="PF01551">
    <property type="entry name" value="Peptidase_M23"/>
    <property type="match status" value="1"/>
</dbReference>
<keyword evidence="1" id="KW-0732">Signal</keyword>
<dbReference type="InterPro" id="IPR011055">
    <property type="entry name" value="Dup_hybrid_motif"/>
</dbReference>
<dbReference type="GO" id="GO:0004222">
    <property type="term" value="F:metalloendopeptidase activity"/>
    <property type="evidence" value="ECO:0007669"/>
    <property type="project" value="TreeGrafter"/>
</dbReference>
<name>A0A1W2CF99_9BACT</name>
<organism evidence="3 4">
    <name type="scientific">Desulfocicer vacuolatum DSM 3385</name>
    <dbReference type="NCBI Taxonomy" id="1121400"/>
    <lineage>
        <taxon>Bacteria</taxon>
        <taxon>Pseudomonadati</taxon>
        <taxon>Thermodesulfobacteriota</taxon>
        <taxon>Desulfobacteria</taxon>
        <taxon>Desulfobacterales</taxon>
        <taxon>Desulfobacteraceae</taxon>
        <taxon>Desulfocicer</taxon>
    </lineage>
</organism>
<accession>A0A1W2CF99</accession>
<evidence type="ECO:0000313" key="4">
    <source>
        <dbReference type="Proteomes" id="UP000192418"/>
    </source>
</evidence>
<dbReference type="EMBL" id="FWXY01000012">
    <property type="protein sequence ID" value="SMC83582.1"/>
    <property type="molecule type" value="Genomic_DNA"/>
</dbReference>
<dbReference type="AlphaFoldDB" id="A0A1W2CF99"/>
<dbReference type="CDD" id="cd12797">
    <property type="entry name" value="M23_peptidase"/>
    <property type="match status" value="1"/>
</dbReference>
<dbReference type="RefSeq" id="WP_084069624.1">
    <property type="nucleotide sequence ID" value="NZ_FWXY01000012.1"/>
</dbReference>
<keyword evidence="3" id="KW-0378">Hydrolase</keyword>
<dbReference type="OrthoDB" id="9765786at2"/>
<proteinExistence type="predicted"/>
<gene>
    <name evidence="3" type="ORF">SAMN02746065_1127</name>
</gene>
<dbReference type="PANTHER" id="PTHR21666:SF289">
    <property type="entry name" value="L-ALA--D-GLU ENDOPEPTIDASE"/>
    <property type="match status" value="1"/>
</dbReference>
<feature type="domain" description="M23ase beta-sheet core" evidence="2">
    <location>
        <begin position="340"/>
        <end position="434"/>
    </location>
</feature>
<keyword evidence="4" id="KW-1185">Reference proteome</keyword>
<dbReference type="STRING" id="1121400.SAMN02746065_1127"/>
<dbReference type="InterPro" id="IPR050570">
    <property type="entry name" value="Cell_wall_metabolism_enzyme"/>
</dbReference>
<dbReference type="Proteomes" id="UP000192418">
    <property type="component" value="Unassembled WGS sequence"/>
</dbReference>
<dbReference type="Gene3D" id="2.70.70.10">
    <property type="entry name" value="Glucose Permease (Domain IIA)"/>
    <property type="match status" value="1"/>
</dbReference>
<sequence length="458" mass="51501">MRKFLFFIFVLFVVLPGGWLLFNEFEQKDPDISMALPSPYLKRSYEISATITDRGTGLKQVKIIIAQGDKKKVLLDKKYPFMGYKSLLMAAGEHTETFTVPVESWKYGMVDGNAVITVEAWDHSWNGWKRGNRAFEEQNVIIDTKPPRIEVLTKVHNVSKGGTGLAVYRLFEPGIESGVRVGDNYFPGYSGVFKDPDVYTVFFALGHLQGPGTDMFVQAVDAAGNIAKRGFYHYIREKRFKKDTLNISEKFLSRKMPEFDLREKEADFIKTANPDLEKFIYINQTLRKENIETVLTPLKDSEHDLLWKGKFLRLSGAANRASFADHRTYKYNGKTIDKQYHMGIDLASVSRAPVPAANAGVVMSTDNVGIFGNIVMIDHGLGVATIYSHLSSMGVKKGDRVNKGDVIGRTGATGLAGGDHLHFGVAVHNIFVNPVEWWDISWLKNNIFNKIDDVKSQL</sequence>
<dbReference type="InterPro" id="IPR016047">
    <property type="entry name" value="M23ase_b-sheet_dom"/>
</dbReference>
<evidence type="ECO:0000259" key="2">
    <source>
        <dbReference type="Pfam" id="PF01551"/>
    </source>
</evidence>
<reference evidence="3 4" key="1">
    <citation type="submission" date="2017-04" db="EMBL/GenBank/DDBJ databases">
        <authorList>
            <person name="Afonso C.L."/>
            <person name="Miller P.J."/>
            <person name="Scott M.A."/>
            <person name="Spackman E."/>
            <person name="Goraichik I."/>
            <person name="Dimitrov K.M."/>
            <person name="Suarez D.L."/>
            <person name="Swayne D.E."/>
        </authorList>
    </citation>
    <scope>NUCLEOTIDE SEQUENCE [LARGE SCALE GENOMIC DNA]</scope>
    <source>
        <strain evidence="3 4">DSM 3385</strain>
    </source>
</reference>
<protein>
    <submittedName>
        <fullName evidence="3">Murein DD-endopeptidase MepM and murein hydrolase activator NlpD, contain LysM domain</fullName>
    </submittedName>
</protein>
<evidence type="ECO:0000256" key="1">
    <source>
        <dbReference type="ARBA" id="ARBA00022729"/>
    </source>
</evidence>